<name>A0ABU5DEV2_9BURK</name>
<keyword evidence="1" id="KW-0732">Signal</keyword>
<dbReference type="Proteomes" id="UP001285263">
    <property type="component" value="Unassembled WGS sequence"/>
</dbReference>
<dbReference type="RefSeq" id="WP_320422727.1">
    <property type="nucleotide sequence ID" value="NZ_JAXCLA010000003.1"/>
</dbReference>
<organism evidence="2 3">
    <name type="scientific">Roseateles agri</name>
    <dbReference type="NCBI Taxonomy" id="3098619"/>
    <lineage>
        <taxon>Bacteria</taxon>
        <taxon>Pseudomonadati</taxon>
        <taxon>Pseudomonadota</taxon>
        <taxon>Betaproteobacteria</taxon>
        <taxon>Burkholderiales</taxon>
        <taxon>Sphaerotilaceae</taxon>
        <taxon>Roseateles</taxon>
    </lineage>
</organism>
<feature type="signal peptide" evidence="1">
    <location>
        <begin position="1"/>
        <end position="22"/>
    </location>
</feature>
<evidence type="ECO:0000313" key="2">
    <source>
        <dbReference type="EMBL" id="MDY0744816.1"/>
    </source>
</evidence>
<evidence type="ECO:0000313" key="3">
    <source>
        <dbReference type="Proteomes" id="UP001285263"/>
    </source>
</evidence>
<evidence type="ECO:0008006" key="4">
    <source>
        <dbReference type="Google" id="ProtNLM"/>
    </source>
</evidence>
<accession>A0ABU5DEV2</accession>
<keyword evidence="3" id="KW-1185">Reference proteome</keyword>
<dbReference type="EMBL" id="JAXCLA010000003">
    <property type="protein sequence ID" value="MDY0744816.1"/>
    <property type="molecule type" value="Genomic_DNA"/>
</dbReference>
<gene>
    <name evidence="2" type="ORF">SNE35_09880</name>
</gene>
<protein>
    <recommendedName>
        <fullName evidence="4">Solute-binding protein family 3/N-terminal domain-containing protein</fullName>
    </recommendedName>
</protein>
<comment type="caution">
    <text evidence="2">The sequence shown here is derived from an EMBL/GenBank/DDBJ whole genome shotgun (WGS) entry which is preliminary data.</text>
</comment>
<proteinExistence type="predicted"/>
<sequence length="262" mass="28602">MGRLVRMIARALPMLVVATAAAAQPAHEPSARTWRVCVTDLLLPPYLNADPVRLGVAERMLVDAGRQVGLSVQLLRYPMKRCGAMMDSDSADALLASPTPGNLARFEFPMKAGAVDAGRRLARINLVWVARADAAFDWNGHALAGSKAPDSVLVGTHLGMPAAYERLQAQGFKVDATSSTIAQLMQKVMAGRIDLAVSLQEEVELALHDPALAPLVMLPRAFLTSDFYTVVRKPLAPEMREIVEAWWTAIGRLRELPDYRPR</sequence>
<dbReference type="SUPFAM" id="SSF53850">
    <property type="entry name" value="Periplasmic binding protein-like II"/>
    <property type="match status" value="1"/>
</dbReference>
<reference evidence="2 3" key="1">
    <citation type="submission" date="2023-11" db="EMBL/GenBank/DDBJ databases">
        <title>Paucibacter sp. nov., isolated from fresh soil in Korea.</title>
        <authorList>
            <person name="Le N.T.T."/>
        </authorList>
    </citation>
    <scope>NUCLEOTIDE SEQUENCE [LARGE SCALE GENOMIC DNA]</scope>
    <source>
        <strain evidence="2 3">R3-3</strain>
    </source>
</reference>
<evidence type="ECO:0000256" key="1">
    <source>
        <dbReference type="SAM" id="SignalP"/>
    </source>
</evidence>
<feature type="chain" id="PRO_5046001020" description="Solute-binding protein family 3/N-terminal domain-containing protein" evidence="1">
    <location>
        <begin position="23"/>
        <end position="262"/>
    </location>
</feature>